<evidence type="ECO:0000313" key="3">
    <source>
        <dbReference type="Proteomes" id="UP000023152"/>
    </source>
</evidence>
<sequence>MSGQIEAKEDLLNEKKNDNGKTQNENEQLSLIKKKLKRYYQSQDKLVPLFDDFEQSINTRKWKMANSLDYSLIYGNQTKNIELQDIWNDKQKESKVCYISIRGEAGSGKSVLSQRITYLWGNHQFQSLLYIPLRKTINAFHHINDNNDDQKKDENNCDIEYL</sequence>
<name>X6P2N3_RETFI</name>
<feature type="compositionally biased region" description="Basic and acidic residues" evidence="1">
    <location>
        <begin position="1"/>
        <end position="19"/>
    </location>
</feature>
<dbReference type="Gene3D" id="3.40.50.300">
    <property type="entry name" value="P-loop containing nucleotide triphosphate hydrolases"/>
    <property type="match status" value="1"/>
</dbReference>
<reference evidence="2 3" key="1">
    <citation type="journal article" date="2013" name="Curr. Biol.">
        <title>The Genome of the Foraminiferan Reticulomyxa filosa.</title>
        <authorList>
            <person name="Glockner G."/>
            <person name="Hulsmann N."/>
            <person name="Schleicher M."/>
            <person name="Noegel A.A."/>
            <person name="Eichinger L."/>
            <person name="Gallinger C."/>
            <person name="Pawlowski J."/>
            <person name="Sierra R."/>
            <person name="Euteneuer U."/>
            <person name="Pillet L."/>
            <person name="Moustafa A."/>
            <person name="Platzer M."/>
            <person name="Groth M."/>
            <person name="Szafranski K."/>
            <person name="Schliwa M."/>
        </authorList>
    </citation>
    <scope>NUCLEOTIDE SEQUENCE [LARGE SCALE GENOMIC DNA]</scope>
</reference>
<comment type="caution">
    <text evidence="2">The sequence shown here is derived from an EMBL/GenBank/DDBJ whole genome shotgun (WGS) entry which is preliminary data.</text>
</comment>
<feature type="region of interest" description="Disordered" evidence="1">
    <location>
        <begin position="1"/>
        <end position="26"/>
    </location>
</feature>
<dbReference type="EMBL" id="ASPP01004269">
    <property type="protein sequence ID" value="ETO32344.1"/>
    <property type="molecule type" value="Genomic_DNA"/>
</dbReference>
<evidence type="ECO:0000256" key="1">
    <source>
        <dbReference type="SAM" id="MobiDB-lite"/>
    </source>
</evidence>
<accession>X6P2N3</accession>
<dbReference type="InterPro" id="IPR027417">
    <property type="entry name" value="P-loop_NTPase"/>
</dbReference>
<organism evidence="2 3">
    <name type="scientific">Reticulomyxa filosa</name>
    <dbReference type="NCBI Taxonomy" id="46433"/>
    <lineage>
        <taxon>Eukaryota</taxon>
        <taxon>Sar</taxon>
        <taxon>Rhizaria</taxon>
        <taxon>Retaria</taxon>
        <taxon>Foraminifera</taxon>
        <taxon>Monothalamids</taxon>
        <taxon>Reticulomyxidae</taxon>
        <taxon>Reticulomyxa</taxon>
    </lineage>
</organism>
<protein>
    <recommendedName>
        <fullName evidence="4">NACHT domain-containing protein</fullName>
    </recommendedName>
</protein>
<dbReference type="Proteomes" id="UP000023152">
    <property type="component" value="Unassembled WGS sequence"/>
</dbReference>
<evidence type="ECO:0000313" key="2">
    <source>
        <dbReference type="EMBL" id="ETO32344.1"/>
    </source>
</evidence>
<proteinExistence type="predicted"/>
<gene>
    <name evidence="2" type="ORF">RFI_04773</name>
</gene>
<keyword evidence="3" id="KW-1185">Reference proteome</keyword>
<dbReference type="AlphaFoldDB" id="X6P2N3"/>
<evidence type="ECO:0008006" key="4">
    <source>
        <dbReference type="Google" id="ProtNLM"/>
    </source>
</evidence>